<gene>
    <name evidence="2" type="ORF">PanWU01x14_180470</name>
</gene>
<evidence type="ECO:0000313" key="2">
    <source>
        <dbReference type="EMBL" id="PON56634.1"/>
    </source>
</evidence>
<evidence type="ECO:0000256" key="1">
    <source>
        <dbReference type="SAM" id="MobiDB-lite"/>
    </source>
</evidence>
<proteinExistence type="predicted"/>
<feature type="region of interest" description="Disordered" evidence="1">
    <location>
        <begin position="1"/>
        <end position="24"/>
    </location>
</feature>
<evidence type="ECO:0000313" key="3">
    <source>
        <dbReference type="Proteomes" id="UP000237105"/>
    </source>
</evidence>
<sequence>MIPHGPHGLSEARAESIQDPGRFSPIQFLPRQLGVRSLKSLPPEDHRRQRAAPDLDKAFNAILGRCAHWVNCPDRTTVCQSLTPDRLES</sequence>
<dbReference type="AlphaFoldDB" id="A0A2P5C6N1"/>
<dbReference type="EMBL" id="JXTB01000169">
    <property type="protein sequence ID" value="PON56634.1"/>
    <property type="molecule type" value="Genomic_DNA"/>
</dbReference>
<keyword evidence="3" id="KW-1185">Reference proteome</keyword>
<reference evidence="3" key="1">
    <citation type="submission" date="2016-06" db="EMBL/GenBank/DDBJ databases">
        <title>Parallel loss of symbiosis genes in relatives of nitrogen-fixing non-legume Parasponia.</title>
        <authorList>
            <person name="Van Velzen R."/>
            <person name="Holmer R."/>
            <person name="Bu F."/>
            <person name="Rutten L."/>
            <person name="Van Zeijl A."/>
            <person name="Liu W."/>
            <person name="Santuari L."/>
            <person name="Cao Q."/>
            <person name="Sharma T."/>
            <person name="Shen D."/>
            <person name="Roswanjaya Y."/>
            <person name="Wardhani T."/>
            <person name="Kalhor M.S."/>
            <person name="Jansen J."/>
            <person name="Van den Hoogen J."/>
            <person name="Gungor B."/>
            <person name="Hartog M."/>
            <person name="Hontelez J."/>
            <person name="Verver J."/>
            <person name="Yang W.-C."/>
            <person name="Schijlen E."/>
            <person name="Repin R."/>
            <person name="Schilthuizen M."/>
            <person name="Schranz E."/>
            <person name="Heidstra R."/>
            <person name="Miyata K."/>
            <person name="Fedorova E."/>
            <person name="Kohlen W."/>
            <person name="Bisseling T."/>
            <person name="Smit S."/>
            <person name="Geurts R."/>
        </authorList>
    </citation>
    <scope>NUCLEOTIDE SEQUENCE [LARGE SCALE GENOMIC DNA]</scope>
    <source>
        <strain evidence="3">cv. WU1-14</strain>
    </source>
</reference>
<comment type="caution">
    <text evidence="2">The sequence shown here is derived from an EMBL/GenBank/DDBJ whole genome shotgun (WGS) entry which is preliminary data.</text>
</comment>
<dbReference type="Proteomes" id="UP000237105">
    <property type="component" value="Unassembled WGS sequence"/>
</dbReference>
<organism evidence="2 3">
    <name type="scientific">Parasponia andersonii</name>
    <name type="common">Sponia andersonii</name>
    <dbReference type="NCBI Taxonomy" id="3476"/>
    <lineage>
        <taxon>Eukaryota</taxon>
        <taxon>Viridiplantae</taxon>
        <taxon>Streptophyta</taxon>
        <taxon>Embryophyta</taxon>
        <taxon>Tracheophyta</taxon>
        <taxon>Spermatophyta</taxon>
        <taxon>Magnoliopsida</taxon>
        <taxon>eudicotyledons</taxon>
        <taxon>Gunneridae</taxon>
        <taxon>Pentapetalae</taxon>
        <taxon>rosids</taxon>
        <taxon>fabids</taxon>
        <taxon>Rosales</taxon>
        <taxon>Cannabaceae</taxon>
        <taxon>Parasponia</taxon>
    </lineage>
</organism>
<name>A0A2P5C6N1_PARAD</name>
<accession>A0A2P5C6N1</accession>
<protein>
    <submittedName>
        <fullName evidence="2">Uncharacterized protein</fullName>
    </submittedName>
</protein>